<evidence type="ECO:0000313" key="1">
    <source>
        <dbReference type="EMBL" id="ELY79543.1"/>
    </source>
</evidence>
<dbReference type="Proteomes" id="UP000011592">
    <property type="component" value="Unassembled WGS sequence"/>
</dbReference>
<evidence type="ECO:0000313" key="2">
    <source>
        <dbReference type="Proteomes" id="UP000011592"/>
    </source>
</evidence>
<sequence length="74" mass="7826">MVSSPRETRFYFGCAFLFAATIRPIGESVRAPMVRFDDSSAIAREMTAAVAVVADGLTAVALANDHVESAAFGD</sequence>
<proteinExistence type="predicted"/>
<protein>
    <submittedName>
        <fullName evidence="1">Uncharacterized protein</fullName>
    </submittedName>
</protein>
<dbReference type="PATRIC" id="fig|1230459.4.peg.2205"/>
<dbReference type="EMBL" id="AOIJ01000051">
    <property type="protein sequence ID" value="ELY79543.1"/>
    <property type="molecule type" value="Genomic_DNA"/>
</dbReference>
<accession>L9Z319</accession>
<dbReference type="AlphaFoldDB" id="L9Z319"/>
<comment type="caution">
    <text evidence="1">The sequence shown here is derived from an EMBL/GenBank/DDBJ whole genome shotgun (WGS) entry which is preliminary data.</text>
</comment>
<name>L9Z319_9EURY</name>
<gene>
    <name evidence="1" type="ORF">C486_11099</name>
</gene>
<reference evidence="1 2" key="1">
    <citation type="journal article" date="2014" name="PLoS Genet.">
        <title>Phylogenetically driven sequencing of extremely halophilic archaea reveals strategies for static and dynamic osmo-response.</title>
        <authorList>
            <person name="Becker E.A."/>
            <person name="Seitzer P.M."/>
            <person name="Tritt A."/>
            <person name="Larsen D."/>
            <person name="Krusor M."/>
            <person name="Yao A.I."/>
            <person name="Wu D."/>
            <person name="Madern D."/>
            <person name="Eisen J.A."/>
            <person name="Darling A.E."/>
            <person name="Facciotti M.T."/>
        </authorList>
    </citation>
    <scope>NUCLEOTIDE SEQUENCE [LARGE SCALE GENOMIC DNA]</scope>
    <source>
        <strain evidence="1 2">JCM 14663</strain>
    </source>
</reference>
<organism evidence="1 2">
    <name type="scientific">Natrinema gari JCM 14663</name>
    <dbReference type="NCBI Taxonomy" id="1230459"/>
    <lineage>
        <taxon>Archaea</taxon>
        <taxon>Methanobacteriati</taxon>
        <taxon>Methanobacteriota</taxon>
        <taxon>Stenosarchaea group</taxon>
        <taxon>Halobacteria</taxon>
        <taxon>Halobacteriales</taxon>
        <taxon>Natrialbaceae</taxon>
        <taxon>Natrinema</taxon>
    </lineage>
</organism>
<keyword evidence="2" id="KW-1185">Reference proteome</keyword>